<evidence type="ECO:0000259" key="8">
    <source>
        <dbReference type="Pfam" id="PF08240"/>
    </source>
</evidence>
<dbReference type="STRING" id="990371.SAMN05421813_1526"/>
<dbReference type="Gene3D" id="3.90.180.10">
    <property type="entry name" value="Medium-chain alcohol dehydrogenases, catalytic domain"/>
    <property type="match status" value="1"/>
</dbReference>
<organism evidence="9 10">
    <name type="scientific">Daejeonella rubra</name>
    <dbReference type="NCBI Taxonomy" id="990371"/>
    <lineage>
        <taxon>Bacteria</taxon>
        <taxon>Pseudomonadati</taxon>
        <taxon>Bacteroidota</taxon>
        <taxon>Sphingobacteriia</taxon>
        <taxon>Sphingobacteriales</taxon>
        <taxon>Sphingobacteriaceae</taxon>
        <taxon>Daejeonella</taxon>
    </lineage>
</organism>
<dbReference type="Gene3D" id="3.40.50.720">
    <property type="entry name" value="NAD(P)-binding Rossmann-like Domain"/>
    <property type="match status" value="1"/>
</dbReference>
<dbReference type="Proteomes" id="UP000199226">
    <property type="component" value="Unassembled WGS sequence"/>
</dbReference>
<protein>
    <submittedName>
        <fullName evidence="9">Alcohol dehydrogenase</fullName>
    </submittedName>
</protein>
<evidence type="ECO:0000256" key="4">
    <source>
        <dbReference type="ARBA" id="ARBA00022833"/>
    </source>
</evidence>
<evidence type="ECO:0000256" key="5">
    <source>
        <dbReference type="ARBA" id="ARBA00023002"/>
    </source>
</evidence>
<comment type="similarity">
    <text evidence="2 6">Belongs to the zinc-containing alcohol dehydrogenase family.</text>
</comment>
<evidence type="ECO:0000256" key="6">
    <source>
        <dbReference type="RuleBase" id="RU361277"/>
    </source>
</evidence>
<dbReference type="InterPro" id="IPR013149">
    <property type="entry name" value="ADH-like_C"/>
</dbReference>
<dbReference type="AlphaFoldDB" id="A0A1G9Z2H4"/>
<gene>
    <name evidence="9" type="ORF">SAMN05421813_1526</name>
</gene>
<proteinExistence type="inferred from homology"/>
<accession>A0A1G9Z2H4</accession>
<dbReference type="CDD" id="cd08286">
    <property type="entry name" value="FDH_like_ADH2"/>
    <property type="match status" value="1"/>
</dbReference>
<dbReference type="SUPFAM" id="SSF50129">
    <property type="entry name" value="GroES-like"/>
    <property type="match status" value="1"/>
</dbReference>
<feature type="domain" description="Alcohol dehydrogenase-like C-terminal" evidence="7">
    <location>
        <begin position="221"/>
        <end position="345"/>
    </location>
</feature>
<dbReference type="SUPFAM" id="SSF51735">
    <property type="entry name" value="NAD(P)-binding Rossmann-fold domains"/>
    <property type="match status" value="1"/>
</dbReference>
<dbReference type="InterPro" id="IPR036291">
    <property type="entry name" value="NAD(P)-bd_dom_sf"/>
</dbReference>
<sequence length="388" mass="42125">MIVLIFWLEEFMDLCINGIYLPFNFKIMSTNVMEAVKVTENTAIMKGLVYQGPGEKKWMDVPKPKILAPTDAVVKILKTTICGTDLHILKGDVPTVTKGRVLGHEGVGIIEEIGTAVNNFKKGDHVLISCITSCGKCEYCKKQMYSHCEDGGWILGHLIDGTQAGFVRIPHADNSLYKIPAGANEEAMVMLSDILPTGHEIGVINGTVKPGDTIAIIGAGPIGMSALLTAQFYSPSKIIMVDMDENRLAVAKTFGATHTINPTKDDVAKLIAKETKDGVDVAIEAVGIPQTFDICQEIIRPGGHIANVGVHGKSVDLQLQKLWIQNITITTGLVNTNTTPMLLKTVESNGISPEKLITHRFKFDQIMDAYEVFGNAAREKAIKVIIGD</sequence>
<dbReference type="EMBL" id="FNHH01000052">
    <property type="protein sequence ID" value="SDN15530.1"/>
    <property type="molecule type" value="Genomic_DNA"/>
</dbReference>
<dbReference type="InterPro" id="IPR013154">
    <property type="entry name" value="ADH-like_N"/>
</dbReference>
<keyword evidence="10" id="KW-1185">Reference proteome</keyword>
<evidence type="ECO:0000259" key="7">
    <source>
        <dbReference type="Pfam" id="PF00107"/>
    </source>
</evidence>
<dbReference type="Pfam" id="PF00107">
    <property type="entry name" value="ADH_zinc_N"/>
    <property type="match status" value="1"/>
</dbReference>
<keyword evidence="4 6" id="KW-0862">Zinc</keyword>
<dbReference type="PANTHER" id="PTHR42813">
    <property type="entry name" value="ZINC-TYPE ALCOHOL DEHYDROGENASE-LIKE"/>
    <property type="match status" value="1"/>
</dbReference>
<evidence type="ECO:0000313" key="9">
    <source>
        <dbReference type="EMBL" id="SDN15530.1"/>
    </source>
</evidence>
<evidence type="ECO:0000256" key="3">
    <source>
        <dbReference type="ARBA" id="ARBA00022723"/>
    </source>
</evidence>
<name>A0A1G9Z2H4_9SPHI</name>
<dbReference type="Pfam" id="PF08240">
    <property type="entry name" value="ADH_N"/>
    <property type="match status" value="1"/>
</dbReference>
<keyword evidence="3 6" id="KW-0479">Metal-binding</keyword>
<dbReference type="InterPro" id="IPR011032">
    <property type="entry name" value="GroES-like_sf"/>
</dbReference>
<dbReference type="PROSITE" id="PS00059">
    <property type="entry name" value="ADH_ZINC"/>
    <property type="match status" value="1"/>
</dbReference>
<dbReference type="GO" id="GO:0016491">
    <property type="term" value="F:oxidoreductase activity"/>
    <property type="evidence" value="ECO:0007669"/>
    <property type="project" value="UniProtKB-KW"/>
</dbReference>
<evidence type="ECO:0000256" key="2">
    <source>
        <dbReference type="ARBA" id="ARBA00008072"/>
    </source>
</evidence>
<keyword evidence="5" id="KW-0560">Oxidoreductase</keyword>
<dbReference type="PANTHER" id="PTHR42813:SF4">
    <property type="entry name" value="NADP-DEPENDENT ISOPROPANOL DEHYDROGENASE"/>
    <property type="match status" value="1"/>
</dbReference>
<dbReference type="InterPro" id="IPR002328">
    <property type="entry name" value="ADH_Zn_CS"/>
</dbReference>
<reference evidence="10" key="1">
    <citation type="submission" date="2016-10" db="EMBL/GenBank/DDBJ databases">
        <authorList>
            <person name="Varghese N."/>
            <person name="Submissions S."/>
        </authorList>
    </citation>
    <scope>NUCLEOTIDE SEQUENCE [LARGE SCALE GENOMIC DNA]</scope>
    <source>
        <strain evidence="10">DSM 24536</strain>
    </source>
</reference>
<dbReference type="GO" id="GO:0008270">
    <property type="term" value="F:zinc ion binding"/>
    <property type="evidence" value="ECO:0007669"/>
    <property type="project" value="InterPro"/>
</dbReference>
<feature type="domain" description="Alcohol dehydrogenase-like N-terminal" evidence="8">
    <location>
        <begin position="69"/>
        <end position="180"/>
    </location>
</feature>
<evidence type="ECO:0000256" key="1">
    <source>
        <dbReference type="ARBA" id="ARBA00001947"/>
    </source>
</evidence>
<comment type="cofactor">
    <cofactor evidence="1 6">
        <name>Zn(2+)</name>
        <dbReference type="ChEBI" id="CHEBI:29105"/>
    </cofactor>
</comment>
<evidence type="ECO:0000313" key="10">
    <source>
        <dbReference type="Proteomes" id="UP000199226"/>
    </source>
</evidence>